<dbReference type="InterPro" id="IPR027417">
    <property type="entry name" value="P-loop_NTPase"/>
</dbReference>
<protein>
    <submittedName>
        <fullName evidence="5">29286_t:CDS:1</fullName>
    </submittedName>
</protein>
<dbReference type="Gene3D" id="3.40.50.300">
    <property type="entry name" value="P-loop containing nucleotide triphosphate hydrolases"/>
    <property type="match status" value="1"/>
</dbReference>
<dbReference type="SUPFAM" id="SSF52540">
    <property type="entry name" value="P-loop containing nucleoside triphosphate hydrolases"/>
    <property type="match status" value="1"/>
</dbReference>
<keyword evidence="6" id="KW-1185">Reference proteome</keyword>
<dbReference type="PANTHER" id="PTHR10903">
    <property type="entry name" value="GTPASE, IMAP FAMILY MEMBER-RELATED"/>
    <property type="match status" value="1"/>
</dbReference>
<evidence type="ECO:0000256" key="2">
    <source>
        <dbReference type="ARBA" id="ARBA00023134"/>
    </source>
</evidence>
<proteinExistence type="predicted"/>
<dbReference type="EMBL" id="CAJVQB010000601">
    <property type="protein sequence ID" value="CAG8497813.1"/>
    <property type="molecule type" value="Genomic_DNA"/>
</dbReference>
<keyword evidence="2" id="KW-0342">GTP-binding</keyword>
<feature type="coiled-coil region" evidence="3">
    <location>
        <begin position="209"/>
        <end position="315"/>
    </location>
</feature>
<comment type="caution">
    <text evidence="5">The sequence shown here is derived from an EMBL/GenBank/DDBJ whole genome shotgun (WGS) entry which is preliminary data.</text>
</comment>
<dbReference type="InterPro" id="IPR045058">
    <property type="entry name" value="GIMA/IAN/Toc"/>
</dbReference>
<keyword evidence="1" id="KW-0547">Nucleotide-binding</keyword>
<dbReference type="Pfam" id="PF04548">
    <property type="entry name" value="AIG1"/>
    <property type="match status" value="1"/>
</dbReference>
<dbReference type="InterPro" id="IPR006703">
    <property type="entry name" value="G_AIG1"/>
</dbReference>
<evidence type="ECO:0000313" key="5">
    <source>
        <dbReference type="EMBL" id="CAG8497813.1"/>
    </source>
</evidence>
<reference evidence="5 6" key="1">
    <citation type="submission" date="2021-06" db="EMBL/GenBank/DDBJ databases">
        <authorList>
            <person name="Kallberg Y."/>
            <person name="Tangrot J."/>
            <person name="Rosling A."/>
        </authorList>
    </citation>
    <scope>NUCLEOTIDE SEQUENCE [LARGE SCALE GENOMIC DNA]</scope>
    <source>
        <strain evidence="5 6">120-4 pot B 10/14</strain>
    </source>
</reference>
<feature type="domain" description="AIG1-type G" evidence="4">
    <location>
        <begin position="6"/>
        <end position="169"/>
    </location>
</feature>
<dbReference type="PANTHER" id="PTHR10903:SF184">
    <property type="entry name" value="GTP-BINDING PROTEIN A"/>
    <property type="match status" value="1"/>
</dbReference>
<evidence type="ECO:0000256" key="1">
    <source>
        <dbReference type="ARBA" id="ARBA00022741"/>
    </source>
</evidence>
<evidence type="ECO:0000256" key="3">
    <source>
        <dbReference type="SAM" id="Coils"/>
    </source>
</evidence>
<evidence type="ECO:0000313" key="6">
    <source>
        <dbReference type="Proteomes" id="UP000789901"/>
    </source>
</evidence>
<sequence>MGGVSPTGNGKSTLANVISGTNKFKESADSVSETRRIEVAEFEENITQDGSEKIRYRVIDTVGIGDTRLTPRAVLGTIQEAEEYLEKGLSQILFITNGRFTEEEKIAYKLLRQVIFDNEVVRYTTIIRTNFPEFDNEDACERDRRALKNENGELLDIINSARIIYVDNPPINTNNTRRNVVNKETREDSREILLTLLGTCRGNYRPENLAQMNERIKNYKTEKEKLEAELKEKDKAMKEQGEKLQGQIDNLNKEQDRKMKEISDNCDKKIKEAQDRADQQIRDAQNQGNLSEKLLEMIEKNRADAEERAREDKKIIEDRAKADMKEKEDGLRREMALQKEIDGLKRKEIEDKQKNT</sequence>
<gene>
    <name evidence="5" type="ORF">GMARGA_LOCUS2046</name>
</gene>
<accession>A0ABM8W135</accession>
<organism evidence="5 6">
    <name type="scientific">Gigaspora margarita</name>
    <dbReference type="NCBI Taxonomy" id="4874"/>
    <lineage>
        <taxon>Eukaryota</taxon>
        <taxon>Fungi</taxon>
        <taxon>Fungi incertae sedis</taxon>
        <taxon>Mucoromycota</taxon>
        <taxon>Glomeromycotina</taxon>
        <taxon>Glomeromycetes</taxon>
        <taxon>Diversisporales</taxon>
        <taxon>Gigasporaceae</taxon>
        <taxon>Gigaspora</taxon>
    </lineage>
</organism>
<name>A0ABM8W135_GIGMA</name>
<keyword evidence="3" id="KW-0175">Coiled coil</keyword>
<dbReference type="Proteomes" id="UP000789901">
    <property type="component" value="Unassembled WGS sequence"/>
</dbReference>
<evidence type="ECO:0000259" key="4">
    <source>
        <dbReference type="Pfam" id="PF04548"/>
    </source>
</evidence>